<gene>
    <name evidence="1" type="ORF">RPERSI_LOCUS6842</name>
</gene>
<comment type="caution">
    <text evidence="1">The sequence shown here is derived from an EMBL/GenBank/DDBJ whole genome shotgun (WGS) entry which is preliminary data.</text>
</comment>
<dbReference type="EMBL" id="CAJVQC010011132">
    <property type="protein sequence ID" value="CAG8624258.1"/>
    <property type="molecule type" value="Genomic_DNA"/>
</dbReference>
<name>A0ACA9N0B1_9GLOM</name>
<keyword evidence="2" id="KW-1185">Reference proteome</keyword>
<reference evidence="1" key="1">
    <citation type="submission" date="2021-06" db="EMBL/GenBank/DDBJ databases">
        <authorList>
            <person name="Kallberg Y."/>
            <person name="Tangrot J."/>
            <person name="Rosling A."/>
        </authorList>
    </citation>
    <scope>NUCLEOTIDE SEQUENCE</scope>
    <source>
        <strain evidence="1">MA461A</strain>
    </source>
</reference>
<evidence type="ECO:0000313" key="2">
    <source>
        <dbReference type="Proteomes" id="UP000789920"/>
    </source>
</evidence>
<accession>A0ACA9N0B1</accession>
<proteinExistence type="predicted"/>
<protein>
    <submittedName>
        <fullName evidence="1">13283_t:CDS:1</fullName>
    </submittedName>
</protein>
<organism evidence="1 2">
    <name type="scientific">Racocetra persica</name>
    <dbReference type="NCBI Taxonomy" id="160502"/>
    <lineage>
        <taxon>Eukaryota</taxon>
        <taxon>Fungi</taxon>
        <taxon>Fungi incertae sedis</taxon>
        <taxon>Mucoromycota</taxon>
        <taxon>Glomeromycotina</taxon>
        <taxon>Glomeromycetes</taxon>
        <taxon>Diversisporales</taxon>
        <taxon>Gigasporaceae</taxon>
        <taxon>Racocetra</taxon>
    </lineage>
</organism>
<dbReference type="Proteomes" id="UP000789920">
    <property type="component" value="Unassembled WGS sequence"/>
</dbReference>
<evidence type="ECO:0000313" key="1">
    <source>
        <dbReference type="EMBL" id="CAG8624258.1"/>
    </source>
</evidence>
<feature type="non-terminal residue" evidence="1">
    <location>
        <position position="228"/>
    </location>
</feature>
<sequence>MQLQNNIVDRLDVRVNSSENIVNRLNLVVNQCINTNSKLLTDNTKEINHSLVNITTCEKQSTIYTDITNSGDTSKQIENKQSSLEQNTDLQKMQTPKIDIHPLIQELKMDSSEEVYVKTVNIDKNSTGNQSSAIKLVHLFERICFAEFNTIRAKQEEIAKDKILRIKIYSTNKLSKLTDTQIDTIIYEVSRITKKCGTNLPLREKISCSYMTDSEPSHNQDSDISKIQ</sequence>